<name>A0A9P0JR57_ACAOB</name>
<organism evidence="5 6">
    <name type="scientific">Acanthoscelides obtectus</name>
    <name type="common">Bean weevil</name>
    <name type="synonym">Bruchus obtectus</name>
    <dbReference type="NCBI Taxonomy" id="200917"/>
    <lineage>
        <taxon>Eukaryota</taxon>
        <taxon>Metazoa</taxon>
        <taxon>Ecdysozoa</taxon>
        <taxon>Arthropoda</taxon>
        <taxon>Hexapoda</taxon>
        <taxon>Insecta</taxon>
        <taxon>Pterygota</taxon>
        <taxon>Neoptera</taxon>
        <taxon>Endopterygota</taxon>
        <taxon>Coleoptera</taxon>
        <taxon>Polyphaga</taxon>
        <taxon>Cucujiformia</taxon>
        <taxon>Chrysomeloidea</taxon>
        <taxon>Chrysomelidae</taxon>
        <taxon>Bruchinae</taxon>
        <taxon>Bruchini</taxon>
        <taxon>Acanthoscelides</taxon>
    </lineage>
</organism>
<dbReference type="Proteomes" id="UP001152888">
    <property type="component" value="Unassembled WGS sequence"/>
</dbReference>
<feature type="signal peptide" evidence="4">
    <location>
        <begin position="1"/>
        <end position="20"/>
    </location>
</feature>
<evidence type="ECO:0000256" key="4">
    <source>
        <dbReference type="SAM" id="SignalP"/>
    </source>
</evidence>
<gene>
    <name evidence="5" type="ORF">ACAOBT_LOCUS2571</name>
</gene>
<evidence type="ECO:0000256" key="1">
    <source>
        <dbReference type="ARBA" id="ARBA00022614"/>
    </source>
</evidence>
<keyword evidence="1" id="KW-0433">Leucine-rich repeat</keyword>
<evidence type="ECO:0000256" key="3">
    <source>
        <dbReference type="ARBA" id="ARBA00022737"/>
    </source>
</evidence>
<reference evidence="5" key="1">
    <citation type="submission" date="2022-03" db="EMBL/GenBank/DDBJ databases">
        <authorList>
            <person name="Sayadi A."/>
        </authorList>
    </citation>
    <scope>NUCLEOTIDE SEQUENCE</scope>
</reference>
<accession>A0A9P0JR57</accession>
<keyword evidence="3" id="KW-0677">Repeat</keyword>
<dbReference type="InterPro" id="IPR050328">
    <property type="entry name" value="Dev_Immune_Receptor"/>
</dbReference>
<evidence type="ECO:0000256" key="2">
    <source>
        <dbReference type="ARBA" id="ARBA00022729"/>
    </source>
</evidence>
<comment type="caution">
    <text evidence="5">The sequence shown here is derived from an EMBL/GenBank/DDBJ whole genome shotgun (WGS) entry which is preliminary data.</text>
</comment>
<dbReference type="PANTHER" id="PTHR24373:SF370">
    <property type="entry name" value="FISH-LIPS, ISOFORM E"/>
    <property type="match status" value="1"/>
</dbReference>
<dbReference type="OrthoDB" id="6665741at2759"/>
<dbReference type="Pfam" id="PF13855">
    <property type="entry name" value="LRR_8"/>
    <property type="match status" value="2"/>
</dbReference>
<dbReference type="InterPro" id="IPR001611">
    <property type="entry name" value="Leu-rich_rpt"/>
</dbReference>
<dbReference type="InterPro" id="IPR032675">
    <property type="entry name" value="LRR_dom_sf"/>
</dbReference>
<evidence type="ECO:0000313" key="6">
    <source>
        <dbReference type="Proteomes" id="UP001152888"/>
    </source>
</evidence>
<dbReference type="SMART" id="SM00369">
    <property type="entry name" value="LRR_TYP"/>
    <property type="match status" value="6"/>
</dbReference>
<dbReference type="EMBL" id="CAKOFQ010006676">
    <property type="protein sequence ID" value="CAH1958283.1"/>
    <property type="molecule type" value="Genomic_DNA"/>
</dbReference>
<dbReference type="AlphaFoldDB" id="A0A9P0JR57"/>
<dbReference type="GO" id="GO:0005615">
    <property type="term" value="C:extracellular space"/>
    <property type="evidence" value="ECO:0007669"/>
    <property type="project" value="TreeGrafter"/>
</dbReference>
<feature type="chain" id="PRO_5040158184" evidence="4">
    <location>
        <begin position="21"/>
        <end position="317"/>
    </location>
</feature>
<proteinExistence type="predicted"/>
<sequence length="317" mass="37376">MIHQMKLLFAVFSLISLSNCHIFVTDVGHRKCDESYLKNSRGVVAEKQGYQYYPWHVFEPPQGKVKFFQIREGNVKELCKYYLPQDVQEVIILNTNLEYIEPGYFQSNILEQVFIQGNKLYSIHRGVFNGTTIRSLVLSDNRIRNIYPRAFESMKRLEAISLDYNSIKLFDPTWFEGARVLNDLTITHNFLTEIPEDATRHICQVLETDTLRKYGSINFDNNNILYIHPDAFRNIRTLDTVSLSNNKVLELPEKVFQQFEFLMSLYMNSNEFICFTNDTVRSFMGVRRLFLGENKFNKECMEELKDFFDLKGDKVYF</sequence>
<dbReference type="GO" id="GO:0031012">
    <property type="term" value="C:extracellular matrix"/>
    <property type="evidence" value="ECO:0007669"/>
    <property type="project" value="TreeGrafter"/>
</dbReference>
<dbReference type="Gene3D" id="3.80.10.10">
    <property type="entry name" value="Ribonuclease Inhibitor"/>
    <property type="match status" value="2"/>
</dbReference>
<dbReference type="InterPro" id="IPR003591">
    <property type="entry name" value="Leu-rich_rpt_typical-subtyp"/>
</dbReference>
<keyword evidence="2 4" id="KW-0732">Signal</keyword>
<dbReference type="SUPFAM" id="SSF52058">
    <property type="entry name" value="L domain-like"/>
    <property type="match status" value="1"/>
</dbReference>
<protein>
    <submittedName>
        <fullName evidence="5">Uncharacterized protein</fullName>
    </submittedName>
</protein>
<dbReference type="PANTHER" id="PTHR24373">
    <property type="entry name" value="SLIT RELATED LEUCINE-RICH REPEAT NEURONAL PROTEIN"/>
    <property type="match status" value="1"/>
</dbReference>
<keyword evidence="6" id="KW-1185">Reference proteome</keyword>
<evidence type="ECO:0000313" key="5">
    <source>
        <dbReference type="EMBL" id="CAH1958283.1"/>
    </source>
</evidence>